<gene>
    <name evidence="2" type="primary">NDAI0E01190</name>
    <name evidence="2" type="ordered locus">NDAI_0E01190</name>
</gene>
<dbReference type="AlphaFoldDB" id="G0WB15"/>
<dbReference type="KEGG" id="ndi:NDAI_0E01190"/>
<dbReference type="OMA" id="FYENGEY"/>
<protein>
    <recommendedName>
        <fullName evidence="4">RRM domain-containing protein</fullName>
    </recommendedName>
</protein>
<evidence type="ECO:0000256" key="1">
    <source>
        <dbReference type="SAM" id="MobiDB-lite"/>
    </source>
</evidence>
<reference evidence="2 3" key="1">
    <citation type="journal article" date="2011" name="Proc. Natl. Acad. Sci. U.S.A.">
        <title>Evolutionary erosion of yeast sex chromosomes by mating-type switching accidents.</title>
        <authorList>
            <person name="Gordon J.L."/>
            <person name="Armisen D."/>
            <person name="Proux-Wera E."/>
            <person name="Oheigeartaigh S.S."/>
            <person name="Byrne K.P."/>
            <person name="Wolfe K.H."/>
        </authorList>
    </citation>
    <scope>NUCLEOTIDE SEQUENCE [LARGE SCALE GENOMIC DNA]</scope>
    <source>
        <strain evidence="3">ATCC 10597 / BCRC 20456 / CBS 421 / NBRC 0211 / NRRL Y-12639</strain>
    </source>
</reference>
<dbReference type="Proteomes" id="UP000000689">
    <property type="component" value="Chromosome 5"/>
</dbReference>
<feature type="region of interest" description="Disordered" evidence="1">
    <location>
        <begin position="1"/>
        <end position="22"/>
    </location>
</feature>
<dbReference type="GeneID" id="11498825"/>
<organism evidence="2 3">
    <name type="scientific">Naumovozyma dairenensis (strain ATCC 10597 / BCRC 20456 / CBS 421 / NBRC 0211 / NRRL Y-12639)</name>
    <name type="common">Saccharomyces dairenensis</name>
    <dbReference type="NCBI Taxonomy" id="1071378"/>
    <lineage>
        <taxon>Eukaryota</taxon>
        <taxon>Fungi</taxon>
        <taxon>Dikarya</taxon>
        <taxon>Ascomycota</taxon>
        <taxon>Saccharomycotina</taxon>
        <taxon>Saccharomycetes</taxon>
        <taxon>Saccharomycetales</taxon>
        <taxon>Saccharomycetaceae</taxon>
        <taxon>Naumovozyma</taxon>
    </lineage>
</organism>
<proteinExistence type="predicted"/>
<dbReference type="EMBL" id="HE580271">
    <property type="protein sequence ID" value="CCD24935.1"/>
    <property type="molecule type" value="Genomic_DNA"/>
</dbReference>
<name>G0WB15_NAUDC</name>
<evidence type="ECO:0000313" key="3">
    <source>
        <dbReference type="Proteomes" id="UP000000689"/>
    </source>
</evidence>
<sequence>MHTNSNNKNIKSYGPTISSKSRSIEGLPKGKIWTTNPSKVRTPKTISYLFPEHSPINRRRELFGFRRFTRTYILSSSKERKTGKKSGSSDISIIQCSSKSTNYYNCLTGLPLSKRIKTDPKSKEILCHISLKAEPKIQAYTADDSKYIEESHFANVTDKQRRMIIIRNIPKETGIHSIVAQISGGPIENFNFYQQHKLSSPSNVLKIAFIASEGAQQFMKYGNTNLFKVNGIHLKPEWFVDSNLCIPSKTVPSKTLLNYNGKCRCLFMKQLPLKDHLVLNSLYLKRIRSDFECFGEIVDISPLISRRPCLYIQFYDIYSAVRVLEAYEDRHSRIHQQYFEKWSIYYGKDLTDTACYQL</sequence>
<feature type="compositionally biased region" description="Polar residues" evidence="1">
    <location>
        <begin position="1"/>
        <end position="21"/>
    </location>
</feature>
<evidence type="ECO:0000313" key="2">
    <source>
        <dbReference type="EMBL" id="CCD24935.1"/>
    </source>
</evidence>
<dbReference type="RefSeq" id="XP_003670178.1">
    <property type="nucleotide sequence ID" value="XM_003670130.1"/>
</dbReference>
<dbReference type="eggNOG" id="ENOG502RYS8">
    <property type="taxonomic scope" value="Eukaryota"/>
</dbReference>
<dbReference type="STRING" id="1071378.G0WB15"/>
<keyword evidence="3" id="KW-1185">Reference proteome</keyword>
<evidence type="ECO:0008006" key="4">
    <source>
        <dbReference type="Google" id="ProtNLM"/>
    </source>
</evidence>
<dbReference type="InterPro" id="IPR012677">
    <property type="entry name" value="Nucleotide-bd_a/b_plait_sf"/>
</dbReference>
<accession>G0WB15</accession>
<dbReference type="Gene3D" id="3.30.70.330">
    <property type="match status" value="1"/>
</dbReference>
<dbReference type="OrthoDB" id="4073963at2759"/>
<dbReference type="HOGENOM" id="CLU_046455_1_0_1"/>